<keyword evidence="5 13" id="KW-0694">RNA-binding</keyword>
<feature type="compositionally biased region" description="Basic residues" evidence="15">
    <location>
        <begin position="750"/>
        <end position="759"/>
    </location>
</feature>
<protein>
    <recommendedName>
        <fullName evidence="2">Peroxisome proliferator-activated receptor gamma coactivator 1-alpha</fullName>
    </recommendedName>
</protein>
<dbReference type="InterPro" id="IPR034833">
    <property type="entry name" value="PPARGC1A_RRM"/>
</dbReference>
<keyword evidence="18" id="KW-1185">Reference proteome</keyword>
<evidence type="ECO:0000256" key="8">
    <source>
        <dbReference type="ARBA" id="ARBA00023108"/>
    </source>
</evidence>
<dbReference type="InterPro" id="IPR000504">
    <property type="entry name" value="RRM_dom"/>
</dbReference>
<dbReference type="InterPro" id="IPR035979">
    <property type="entry name" value="RBD_domain_sf"/>
</dbReference>
<dbReference type="InterPro" id="IPR034605">
    <property type="entry name" value="PGC-1"/>
</dbReference>
<evidence type="ECO:0000256" key="15">
    <source>
        <dbReference type="SAM" id="MobiDB-lite"/>
    </source>
</evidence>
<comment type="subunit">
    <text evidence="12">Homooligomer. Interacts with MYBBP1A; inhibits MYBBP1A transcriptional activation. Interacts with PRDM16, LPIN1 and PML. Interacts (via LXXLL motif) with RORA and RORC (via AF-2 motif); activates RORA and RORC transcriptional activation. Interacts with LRPPRC. Interacts with FOXO1. Interacts with NR5A2.</text>
</comment>
<proteinExistence type="predicted"/>
<dbReference type="PROSITE" id="PS50102">
    <property type="entry name" value="RRM"/>
    <property type="match status" value="1"/>
</dbReference>
<dbReference type="GO" id="GO:0003713">
    <property type="term" value="F:transcription coactivator activity"/>
    <property type="evidence" value="ECO:0007669"/>
    <property type="project" value="UniProtKB-ARBA"/>
</dbReference>
<evidence type="ECO:0000256" key="5">
    <source>
        <dbReference type="ARBA" id="ARBA00022884"/>
    </source>
</evidence>
<keyword evidence="10" id="KW-0804">Transcription</keyword>
<gene>
    <name evidence="17" type="ORF">NDU88_002008</name>
</gene>
<dbReference type="GO" id="GO:0006094">
    <property type="term" value="P:gluconeogenesis"/>
    <property type="evidence" value="ECO:0007669"/>
    <property type="project" value="UniProtKB-ARBA"/>
</dbReference>
<keyword evidence="14" id="KW-0175">Coiled coil</keyword>
<dbReference type="GO" id="GO:0016605">
    <property type="term" value="C:PML body"/>
    <property type="evidence" value="ECO:0007669"/>
    <property type="project" value="UniProtKB-SubCell"/>
</dbReference>
<evidence type="ECO:0000256" key="11">
    <source>
        <dbReference type="ARBA" id="ARBA00023242"/>
    </source>
</evidence>
<feature type="region of interest" description="Disordered" evidence="15">
    <location>
        <begin position="740"/>
        <end position="768"/>
    </location>
</feature>
<feature type="region of interest" description="Disordered" evidence="15">
    <location>
        <begin position="225"/>
        <end position="263"/>
    </location>
</feature>
<dbReference type="GO" id="GO:0042592">
    <property type="term" value="P:homeostatic process"/>
    <property type="evidence" value="ECO:0007669"/>
    <property type="project" value="UniProtKB-ARBA"/>
</dbReference>
<evidence type="ECO:0000313" key="17">
    <source>
        <dbReference type="EMBL" id="KAJ1214389.1"/>
    </source>
</evidence>
<keyword evidence="7" id="KW-0805">Transcription regulation</keyword>
<dbReference type="GO" id="GO:0048511">
    <property type="term" value="P:rhythmic process"/>
    <property type="evidence" value="ECO:0007669"/>
    <property type="project" value="UniProtKB-KW"/>
</dbReference>
<evidence type="ECO:0000256" key="10">
    <source>
        <dbReference type="ARBA" id="ARBA00023163"/>
    </source>
</evidence>
<feature type="region of interest" description="Disordered" evidence="15">
    <location>
        <begin position="298"/>
        <end position="373"/>
    </location>
</feature>
<dbReference type="GO" id="GO:0003723">
    <property type="term" value="F:RNA binding"/>
    <property type="evidence" value="ECO:0007669"/>
    <property type="project" value="UniProtKB-UniRule"/>
</dbReference>
<keyword evidence="4" id="KW-0832">Ubl conjugation</keyword>
<comment type="subcellular location">
    <subcellularLocation>
        <location evidence="1">Nucleus</location>
        <location evidence="1">PML body</location>
    </subcellularLocation>
</comment>
<feature type="compositionally biased region" description="Low complexity" evidence="15">
    <location>
        <begin position="697"/>
        <end position="727"/>
    </location>
</feature>
<keyword evidence="3" id="KW-0597">Phosphoprotein</keyword>
<dbReference type="SUPFAM" id="SSF54928">
    <property type="entry name" value="RNA-binding domain, RBD"/>
    <property type="match status" value="1"/>
</dbReference>
<dbReference type="Gene3D" id="3.30.70.330">
    <property type="match status" value="1"/>
</dbReference>
<feature type="compositionally biased region" description="Low complexity" evidence="15">
    <location>
        <begin position="313"/>
        <end position="324"/>
    </location>
</feature>
<evidence type="ECO:0000256" key="6">
    <source>
        <dbReference type="ARBA" id="ARBA00022990"/>
    </source>
</evidence>
<dbReference type="CDD" id="cd12623">
    <property type="entry name" value="RRM_PPARGC1A"/>
    <property type="match status" value="1"/>
</dbReference>
<dbReference type="GO" id="GO:0032502">
    <property type="term" value="P:developmental process"/>
    <property type="evidence" value="ECO:0007669"/>
    <property type="project" value="UniProtKB-ARBA"/>
</dbReference>
<dbReference type="FunFam" id="3.30.70.330:FF:000184">
    <property type="entry name" value="Peroxisome proliferator-activated receptor gamma coactivator 1-alpha"/>
    <property type="match status" value="1"/>
</dbReference>
<feature type="coiled-coil region" evidence="14">
    <location>
        <begin position="768"/>
        <end position="795"/>
    </location>
</feature>
<dbReference type="PANTHER" id="PTHR15528:SF10">
    <property type="entry name" value="PEROXISOME PROLIFERATOR-ACTIVATED RECEPTOR GAMMA COACTIVATOR 1-ALPHA"/>
    <property type="match status" value="1"/>
</dbReference>
<dbReference type="AlphaFoldDB" id="A0AAV7WR28"/>
<keyword evidence="6" id="KW-0007">Acetylation</keyword>
<feature type="domain" description="RRM" evidence="16">
    <location>
        <begin position="805"/>
        <end position="871"/>
    </location>
</feature>
<evidence type="ECO:0000256" key="4">
    <source>
        <dbReference type="ARBA" id="ARBA00022843"/>
    </source>
</evidence>
<reference evidence="17" key="1">
    <citation type="journal article" date="2022" name="bioRxiv">
        <title>Sequencing and chromosome-scale assembly of the giantPleurodeles waltlgenome.</title>
        <authorList>
            <person name="Brown T."/>
            <person name="Elewa A."/>
            <person name="Iarovenko S."/>
            <person name="Subramanian E."/>
            <person name="Araus A.J."/>
            <person name="Petzold A."/>
            <person name="Susuki M."/>
            <person name="Suzuki K.-i.T."/>
            <person name="Hayashi T."/>
            <person name="Toyoda A."/>
            <person name="Oliveira C."/>
            <person name="Osipova E."/>
            <person name="Leigh N.D."/>
            <person name="Simon A."/>
            <person name="Yun M.H."/>
        </authorList>
    </citation>
    <scope>NUCLEOTIDE SEQUENCE</scope>
    <source>
        <strain evidence="17">20211129_DDA</strain>
        <tissue evidence="17">Liver</tissue>
    </source>
</reference>
<comment type="caution">
    <text evidence="17">The sequence shown here is derived from an EMBL/GenBank/DDBJ whole genome shotgun (WGS) entry which is preliminary data.</text>
</comment>
<name>A0AAV7WR28_PLEWA</name>
<evidence type="ECO:0000256" key="1">
    <source>
        <dbReference type="ARBA" id="ARBA00004322"/>
    </source>
</evidence>
<evidence type="ECO:0000256" key="9">
    <source>
        <dbReference type="ARBA" id="ARBA00023159"/>
    </source>
</evidence>
<evidence type="ECO:0000313" key="18">
    <source>
        <dbReference type="Proteomes" id="UP001066276"/>
    </source>
</evidence>
<keyword evidence="11" id="KW-0539">Nucleus</keyword>
<feature type="region of interest" description="Disordered" evidence="15">
    <location>
        <begin position="384"/>
        <end position="403"/>
    </location>
</feature>
<evidence type="ECO:0000256" key="3">
    <source>
        <dbReference type="ARBA" id="ARBA00022553"/>
    </source>
</evidence>
<keyword evidence="9" id="KW-0010">Activator</keyword>
<feature type="region of interest" description="Disordered" evidence="15">
    <location>
        <begin position="683"/>
        <end position="727"/>
    </location>
</feature>
<dbReference type="Proteomes" id="UP001066276">
    <property type="component" value="Chromosome 1_1"/>
</dbReference>
<dbReference type="SMART" id="SM00360">
    <property type="entry name" value="RRM"/>
    <property type="match status" value="1"/>
</dbReference>
<accession>A0AAV7WR28</accession>
<dbReference type="GO" id="GO:0045944">
    <property type="term" value="P:positive regulation of transcription by RNA polymerase II"/>
    <property type="evidence" value="ECO:0007669"/>
    <property type="project" value="UniProtKB-ARBA"/>
</dbReference>
<sequence length="951" mass="107031">MAYCISGLVVSEHPSKLQFIVYNLRLAEDVATDVVVLGSILLMFAVATLTAPTTMVTALSQNKEAHKTVAPEPAEPVDYGQDPRAPGQKDVCFHEGPLSCMSVYQAPCGSVHWSLNAVQPSFADWMAWDMCNQDSVWSDLECAALVGEDQPLCPDLPELDLSELDVNDLDADSFLGGLKWYSDQSEIISNQYNNESSNLFEKIDEENEANLLAVLTETLDSLPVDEDGLPSFDALTDGEAASENDPSLSYMHDGAPPTQEAEEPSLLKKLLLAPANAQLNYNECRGLSIQNHAAPNHRIRTSPAVVKVESPWSSKSKSTCQQQKPPRRPCSELLKYLTANDDPPQPKSAENRSSGGRQDKSISKKKGHAHMHTQSLHLPAKSTCLSLPLTPESPNDPKGSPFENKTIEQTLSVELSGTAGLTPPTTPPHKASQDNPFRTLAKPKSVCKSSVLPSKKPCCDVSSNPQGTNSAKKGPEQSELYAHLSKTTVFITGPEDKKTKRTGLRLFGDHDYCQSTNGKSHIHIHLSPEQQGPKQQTGKNSSAGRKWQLCFSSDQPQDIKKETLQPCTQVPQCNSRKQLQDQEIRAELNKHFGNPIQAIFEDKGKNLERRECEESSEQFSKLPMFINSGLTMEGLFEDSEDENDKLYCSWDGTQPFSLFDISPSCSSLNSPCRDSLSPPEGFFSQRSHGIHSRSRSRSFSPDRSCSCSPYSRSGSRSPCSRSSSRSCYYNESSHFRHRGIRRSPTIYSRSRSRSPYSRRPRYDSYEEYQHERLKREEYRKEYEQRESERAKQRERQRQKAIEERRVIYVSKIRPDTSRAELRDRFEVFGEIEECTVNLRDDGDSYGFITYRYTCDAFAALGNGYTLRRSNEPDFELYFCGHKQFCKSNYADLDSNSDDFDPASTKSKYDSMDFDSLLKEAQRSLRRVRTPMPRNRYEASKFLPVCKEERVD</sequence>
<evidence type="ECO:0000256" key="12">
    <source>
        <dbReference type="ARBA" id="ARBA00050007"/>
    </source>
</evidence>
<dbReference type="EMBL" id="JANPWB010000001">
    <property type="protein sequence ID" value="KAJ1214389.1"/>
    <property type="molecule type" value="Genomic_DNA"/>
</dbReference>
<dbReference type="Pfam" id="PF00076">
    <property type="entry name" value="RRM_1"/>
    <property type="match status" value="1"/>
</dbReference>
<keyword evidence="8" id="KW-0090">Biological rhythms</keyword>
<organism evidence="17 18">
    <name type="scientific">Pleurodeles waltl</name>
    <name type="common">Iberian ribbed newt</name>
    <dbReference type="NCBI Taxonomy" id="8319"/>
    <lineage>
        <taxon>Eukaryota</taxon>
        <taxon>Metazoa</taxon>
        <taxon>Chordata</taxon>
        <taxon>Craniata</taxon>
        <taxon>Vertebrata</taxon>
        <taxon>Euteleostomi</taxon>
        <taxon>Amphibia</taxon>
        <taxon>Batrachia</taxon>
        <taxon>Caudata</taxon>
        <taxon>Salamandroidea</taxon>
        <taxon>Salamandridae</taxon>
        <taxon>Pleurodelinae</taxon>
        <taxon>Pleurodeles</taxon>
    </lineage>
</organism>
<evidence type="ECO:0000256" key="14">
    <source>
        <dbReference type="SAM" id="Coils"/>
    </source>
</evidence>
<evidence type="ECO:0000256" key="2">
    <source>
        <dbReference type="ARBA" id="ARBA00014533"/>
    </source>
</evidence>
<evidence type="ECO:0000259" key="16">
    <source>
        <dbReference type="PROSITE" id="PS50102"/>
    </source>
</evidence>
<dbReference type="GO" id="GO:0061629">
    <property type="term" value="F:RNA polymerase II-specific DNA-binding transcription factor binding"/>
    <property type="evidence" value="ECO:0007669"/>
    <property type="project" value="UniProtKB-ARBA"/>
</dbReference>
<dbReference type="PANTHER" id="PTHR15528">
    <property type="entry name" value="PEROXISOME PROLIFERATOR ACTIVATED RECEPTOR GAMMA COACTIVATOR 1 PGC-1 -RELATED"/>
    <property type="match status" value="1"/>
</dbReference>
<evidence type="ECO:0000256" key="13">
    <source>
        <dbReference type="PROSITE-ProRule" id="PRU00176"/>
    </source>
</evidence>
<dbReference type="InterPro" id="IPR012677">
    <property type="entry name" value="Nucleotide-bd_a/b_plait_sf"/>
</dbReference>
<evidence type="ECO:0000256" key="7">
    <source>
        <dbReference type="ARBA" id="ARBA00023015"/>
    </source>
</evidence>
<feature type="region of interest" description="Disordered" evidence="15">
    <location>
        <begin position="417"/>
        <end position="476"/>
    </location>
</feature>
<feature type="compositionally biased region" description="Polar residues" evidence="15">
    <location>
        <begin position="461"/>
        <end position="471"/>
    </location>
</feature>